<dbReference type="EMBL" id="BSYO01000009">
    <property type="protein sequence ID" value="GMH09630.1"/>
    <property type="molecule type" value="Genomic_DNA"/>
</dbReference>
<proteinExistence type="predicted"/>
<feature type="transmembrane region" description="Helical" evidence="2">
    <location>
        <begin position="247"/>
        <end position="267"/>
    </location>
</feature>
<feature type="transmembrane region" description="Helical" evidence="2">
    <location>
        <begin position="279"/>
        <end position="297"/>
    </location>
</feature>
<dbReference type="PANTHER" id="PTHR36073">
    <property type="match status" value="1"/>
</dbReference>
<protein>
    <submittedName>
        <fullName evidence="3">Uncharacterized protein</fullName>
    </submittedName>
</protein>
<reference evidence="3" key="1">
    <citation type="submission" date="2023-05" db="EMBL/GenBank/DDBJ databases">
        <title>Nepenthes gracilis genome sequencing.</title>
        <authorList>
            <person name="Fukushima K."/>
        </authorList>
    </citation>
    <scope>NUCLEOTIDE SEQUENCE</scope>
    <source>
        <strain evidence="3">SING2019-196</strain>
    </source>
</reference>
<evidence type="ECO:0000256" key="2">
    <source>
        <dbReference type="SAM" id="Phobius"/>
    </source>
</evidence>
<dbReference type="AlphaFoldDB" id="A0AAD3XMC9"/>
<sequence>MSKVKMLALFPEFLAMLARAIITLHMDICWRFIIWMISIISFPARALGALHRAKMMEGLLQEMQNELENLVWERKELEAQLQMAVKEHHLLDAMLAELEEEHDKAIVEIQFLESEVLKLKAENVQLRETQRKRLCEIGYGQTTDTPNMHDDMPYGISSLKRNMGSATLFEDLLMHKNAWVLRTGNKMQSKSIRLEDPLAPLILSSNLDSNEVMNQRREVAFYQSLFSMLLSIIVGMITWEAEDPCTPLIVALFTVVGMSMMSVLQFFSTIRNKAASDAVALLSFSWFLLGTLTYPILPRVHILCSLVLRFLY</sequence>
<keyword evidence="4" id="KW-1185">Reference proteome</keyword>
<feature type="transmembrane region" description="Helical" evidence="2">
    <location>
        <begin position="30"/>
        <end position="50"/>
    </location>
</feature>
<dbReference type="Proteomes" id="UP001279734">
    <property type="component" value="Unassembled WGS sequence"/>
</dbReference>
<evidence type="ECO:0000313" key="3">
    <source>
        <dbReference type="EMBL" id="GMH09630.1"/>
    </source>
</evidence>
<evidence type="ECO:0000313" key="4">
    <source>
        <dbReference type="Proteomes" id="UP001279734"/>
    </source>
</evidence>
<keyword evidence="2" id="KW-1133">Transmembrane helix</keyword>
<feature type="transmembrane region" description="Helical" evidence="2">
    <location>
        <begin position="219"/>
        <end position="241"/>
    </location>
</feature>
<dbReference type="PANTHER" id="PTHR36073:SF1">
    <property type="entry name" value="OS01G0962100 PROTEIN"/>
    <property type="match status" value="1"/>
</dbReference>
<feature type="coiled-coil region" evidence="1">
    <location>
        <begin position="53"/>
        <end position="129"/>
    </location>
</feature>
<evidence type="ECO:0000256" key="1">
    <source>
        <dbReference type="SAM" id="Coils"/>
    </source>
</evidence>
<keyword evidence="2" id="KW-0812">Transmembrane</keyword>
<gene>
    <name evidence="3" type="ORF">Nepgr_011471</name>
</gene>
<organism evidence="3 4">
    <name type="scientific">Nepenthes gracilis</name>
    <name type="common">Slender pitcher plant</name>
    <dbReference type="NCBI Taxonomy" id="150966"/>
    <lineage>
        <taxon>Eukaryota</taxon>
        <taxon>Viridiplantae</taxon>
        <taxon>Streptophyta</taxon>
        <taxon>Embryophyta</taxon>
        <taxon>Tracheophyta</taxon>
        <taxon>Spermatophyta</taxon>
        <taxon>Magnoliopsida</taxon>
        <taxon>eudicotyledons</taxon>
        <taxon>Gunneridae</taxon>
        <taxon>Pentapetalae</taxon>
        <taxon>Caryophyllales</taxon>
        <taxon>Nepenthaceae</taxon>
        <taxon>Nepenthes</taxon>
    </lineage>
</organism>
<comment type="caution">
    <text evidence="3">The sequence shown here is derived from an EMBL/GenBank/DDBJ whole genome shotgun (WGS) entry which is preliminary data.</text>
</comment>
<accession>A0AAD3XMC9</accession>
<keyword evidence="2" id="KW-0472">Membrane</keyword>
<name>A0AAD3XMC9_NEPGR</name>
<keyword evidence="1" id="KW-0175">Coiled coil</keyword>